<proteinExistence type="predicted"/>
<reference evidence="3" key="1">
    <citation type="submission" date="2016-10" db="EMBL/GenBank/DDBJ databases">
        <authorList>
            <person name="Varghese N."/>
            <person name="Submissions S."/>
        </authorList>
    </citation>
    <scope>NUCLEOTIDE SEQUENCE [LARGE SCALE GENOMIC DNA]</scope>
    <source>
        <strain evidence="3">CGMCC 1.6963</strain>
    </source>
</reference>
<evidence type="ECO:0000256" key="1">
    <source>
        <dbReference type="SAM" id="MobiDB-lite"/>
    </source>
</evidence>
<keyword evidence="3" id="KW-1185">Reference proteome</keyword>
<organism evidence="2 3">
    <name type="scientific">Pedococcus cremeus</name>
    <dbReference type="NCBI Taxonomy" id="587636"/>
    <lineage>
        <taxon>Bacteria</taxon>
        <taxon>Bacillati</taxon>
        <taxon>Actinomycetota</taxon>
        <taxon>Actinomycetes</taxon>
        <taxon>Micrococcales</taxon>
        <taxon>Intrasporangiaceae</taxon>
        <taxon>Pedococcus</taxon>
    </lineage>
</organism>
<dbReference type="OrthoDB" id="10000615at2"/>
<sequence>MDIVSATPAPATPSTLAELAGEIRAAREDVDARRLAPVDWPSLLAARQALLGAMEVYARELTARGLPVPRQLRDDLRLQRGIGHPQATGWHHHDRPR</sequence>
<dbReference type="AlphaFoldDB" id="A0A1H9TGM8"/>
<dbReference type="EMBL" id="FOHB01000002">
    <property type="protein sequence ID" value="SER95999.1"/>
    <property type="molecule type" value="Genomic_DNA"/>
</dbReference>
<gene>
    <name evidence="2" type="ORF">SAMN05216199_1590</name>
</gene>
<feature type="region of interest" description="Disordered" evidence="1">
    <location>
        <begin position="78"/>
        <end position="97"/>
    </location>
</feature>
<accession>A0A1H9TGM8</accession>
<protein>
    <submittedName>
        <fullName evidence="2">Uncharacterized protein</fullName>
    </submittedName>
</protein>
<dbReference type="RefSeq" id="WP_091756955.1">
    <property type="nucleotide sequence ID" value="NZ_FOHB01000002.1"/>
</dbReference>
<evidence type="ECO:0000313" key="3">
    <source>
        <dbReference type="Proteomes" id="UP000199019"/>
    </source>
</evidence>
<name>A0A1H9TGM8_9MICO</name>
<evidence type="ECO:0000313" key="2">
    <source>
        <dbReference type="EMBL" id="SER95999.1"/>
    </source>
</evidence>
<dbReference type="Proteomes" id="UP000199019">
    <property type="component" value="Unassembled WGS sequence"/>
</dbReference>